<accession>A0A7C4D7D5</accession>
<reference evidence="2" key="1">
    <citation type="journal article" date="2020" name="mSystems">
        <title>Genome- and Community-Level Interaction Insights into Carbon Utilization and Element Cycling Functions of Hydrothermarchaeota in Hydrothermal Sediment.</title>
        <authorList>
            <person name="Zhou Z."/>
            <person name="Liu Y."/>
            <person name="Xu W."/>
            <person name="Pan J."/>
            <person name="Luo Z.H."/>
            <person name="Li M."/>
        </authorList>
    </citation>
    <scope>NUCLEOTIDE SEQUENCE [LARGE SCALE GENOMIC DNA]</scope>
    <source>
        <strain evidence="2">SpSt-642</strain>
    </source>
</reference>
<gene>
    <name evidence="2" type="ORF">ENU14_04050</name>
</gene>
<evidence type="ECO:0000313" key="2">
    <source>
        <dbReference type="EMBL" id="HGM58741.1"/>
    </source>
</evidence>
<feature type="transmembrane region" description="Helical" evidence="1">
    <location>
        <begin position="7"/>
        <end position="27"/>
    </location>
</feature>
<organism evidence="2">
    <name type="scientific">Staphylothermus marinus</name>
    <dbReference type="NCBI Taxonomy" id="2280"/>
    <lineage>
        <taxon>Archaea</taxon>
        <taxon>Thermoproteota</taxon>
        <taxon>Thermoprotei</taxon>
        <taxon>Desulfurococcales</taxon>
        <taxon>Desulfurococcaceae</taxon>
        <taxon>Staphylothermus</taxon>
    </lineage>
</organism>
<dbReference type="SUPFAM" id="SSF53474">
    <property type="entry name" value="alpha/beta-Hydrolases"/>
    <property type="match status" value="1"/>
</dbReference>
<keyword evidence="1" id="KW-0812">Transmembrane</keyword>
<evidence type="ECO:0008006" key="3">
    <source>
        <dbReference type="Google" id="ProtNLM"/>
    </source>
</evidence>
<dbReference type="AlphaFoldDB" id="A0A7C4D7D5"/>
<protein>
    <recommendedName>
        <fullName evidence="3">Alpha/beta hydrolase</fullName>
    </recommendedName>
</protein>
<keyword evidence="1" id="KW-0472">Membrane</keyword>
<feature type="transmembrane region" description="Helical" evidence="1">
    <location>
        <begin position="376"/>
        <end position="395"/>
    </location>
</feature>
<dbReference type="EMBL" id="DTBJ01000029">
    <property type="protein sequence ID" value="HGM58741.1"/>
    <property type="molecule type" value="Genomic_DNA"/>
</dbReference>
<feature type="transmembrane region" description="Helical" evidence="1">
    <location>
        <begin position="415"/>
        <end position="436"/>
    </location>
</feature>
<comment type="caution">
    <text evidence="2">The sequence shown here is derived from an EMBL/GenBank/DDBJ whole genome shotgun (WGS) entry which is preliminary data.</text>
</comment>
<feature type="transmembrane region" description="Helical" evidence="1">
    <location>
        <begin position="484"/>
        <end position="506"/>
    </location>
</feature>
<feature type="transmembrane region" description="Helical" evidence="1">
    <location>
        <begin position="512"/>
        <end position="536"/>
    </location>
</feature>
<dbReference type="InterPro" id="IPR029058">
    <property type="entry name" value="AB_hydrolase_fold"/>
</dbReference>
<keyword evidence="1" id="KW-1133">Transmembrane helix</keyword>
<name>A0A7C4D7D5_STAMA</name>
<proteinExistence type="predicted"/>
<dbReference type="Gene3D" id="3.40.50.1820">
    <property type="entry name" value="alpha/beta hydrolase"/>
    <property type="match status" value="1"/>
</dbReference>
<feature type="transmembrane region" description="Helical" evidence="1">
    <location>
        <begin position="456"/>
        <end position="477"/>
    </location>
</feature>
<evidence type="ECO:0000256" key="1">
    <source>
        <dbReference type="SAM" id="Phobius"/>
    </source>
</evidence>
<sequence length="541" mass="62758">MRFQYIINRLLVSIALILIVINISYYVNTSVEKIDSETIDVSSCDIIYRNIDRNTTFDFRGISKTRDRVEKWGYMEGCDEVLIYVYLMIPLRNTDDAIILIHDYGSNYRSLLRIALDLVSRNYIVLLIDLPISTHIQQKVISRDISTSWIYSSICNLVKAITLLKESGLNITSIGLIGIGFGGIVALITSKYDNRVNYTISVAGLGNFKRSVEKGSLINYYISTVDDINPCLDPIFLIQDIDKKTIIILGRQDEVNPIDIPIIENLNSNPNIFITIIPNVNRYKILIEHKDLVYNYLDYIRNNSLVKEDIEILFNRYEILVKPISSSETIVFEKTSYIGFTWREFVLHKNTKKFGSYIVPCEYIISNTRLNIIHSYYVVSGEIGFIIALVFFTTWFIKNKRFILKYLKNSRVVNYVYLVSLILTIFHIYYPTLWFINRFHISLYSFAETYSMLIPFLSYLILLTPIVQTITLCFLYGNVKFNKVFYILFVGLPIFILIFTYIYLILIGTRLYYTVLGIPTFSLIPLSTTTILNHYVTSKPS</sequence>